<reference evidence="2 3" key="1">
    <citation type="submission" date="2019-04" db="EMBL/GenBank/DDBJ databases">
        <title>Thalassotalea guangxiensis sp. nov., isolated from sediment of the coastal wetland.</title>
        <authorList>
            <person name="Zheng S."/>
            <person name="Zhang D."/>
        </authorList>
    </citation>
    <scope>NUCLEOTIDE SEQUENCE [LARGE SCALE GENOMIC DNA]</scope>
    <source>
        <strain evidence="2 3">ZS-4</strain>
    </source>
</reference>
<dbReference type="SMART" id="SM00318">
    <property type="entry name" value="SNc"/>
    <property type="match status" value="1"/>
</dbReference>
<dbReference type="Pfam" id="PF00565">
    <property type="entry name" value="SNase"/>
    <property type="match status" value="1"/>
</dbReference>
<evidence type="ECO:0000313" key="2">
    <source>
        <dbReference type="EMBL" id="TKB46765.1"/>
    </source>
</evidence>
<sequence length="136" mass="15173">MCLMGISLPSQGNYGTVRVASIVNVYDGDTFRANIAHWPDIIGNNTPVRINSVDTPEIRGKCVAEKQLAIKARDFTRQQLSTANVIELRNIERGKYFRLIADVYLDGESLAQQLINSGLARPYRGEKRQSWCSGNS</sequence>
<dbReference type="InterPro" id="IPR016071">
    <property type="entry name" value="Staphylococal_nuclease_OB-fold"/>
</dbReference>
<organism evidence="2 3">
    <name type="scientific">Thalassotalea mangrovi</name>
    <dbReference type="NCBI Taxonomy" id="2572245"/>
    <lineage>
        <taxon>Bacteria</taxon>
        <taxon>Pseudomonadati</taxon>
        <taxon>Pseudomonadota</taxon>
        <taxon>Gammaproteobacteria</taxon>
        <taxon>Alteromonadales</taxon>
        <taxon>Colwelliaceae</taxon>
        <taxon>Thalassotalea</taxon>
    </lineage>
</organism>
<feature type="domain" description="TNase-like" evidence="1">
    <location>
        <begin position="16"/>
        <end position="136"/>
    </location>
</feature>
<dbReference type="InterPro" id="IPR035437">
    <property type="entry name" value="SNase_OB-fold_sf"/>
</dbReference>
<dbReference type="PROSITE" id="PS50830">
    <property type="entry name" value="TNASE_3"/>
    <property type="match status" value="1"/>
</dbReference>
<evidence type="ECO:0000313" key="3">
    <source>
        <dbReference type="Proteomes" id="UP000307999"/>
    </source>
</evidence>
<dbReference type="AlphaFoldDB" id="A0A4V5NWG8"/>
<protein>
    <submittedName>
        <fullName evidence="2">Thermonuclease family protein</fullName>
    </submittedName>
</protein>
<proteinExistence type="predicted"/>
<dbReference type="Gene3D" id="2.40.50.90">
    <property type="match status" value="1"/>
</dbReference>
<accession>A0A4V5NWG8</accession>
<dbReference type="OrthoDB" id="309040at2"/>
<name>A0A4V5NWG8_9GAMM</name>
<evidence type="ECO:0000259" key="1">
    <source>
        <dbReference type="PROSITE" id="PS50830"/>
    </source>
</evidence>
<gene>
    <name evidence="2" type="ORF">E8M12_03415</name>
</gene>
<keyword evidence="3" id="KW-1185">Reference proteome</keyword>
<dbReference type="SUPFAM" id="SSF50199">
    <property type="entry name" value="Staphylococcal nuclease"/>
    <property type="match status" value="1"/>
</dbReference>
<dbReference type="Proteomes" id="UP000307999">
    <property type="component" value="Unassembled WGS sequence"/>
</dbReference>
<dbReference type="EMBL" id="SWDB01000007">
    <property type="protein sequence ID" value="TKB46765.1"/>
    <property type="molecule type" value="Genomic_DNA"/>
</dbReference>
<comment type="caution">
    <text evidence="2">The sequence shown here is derived from an EMBL/GenBank/DDBJ whole genome shotgun (WGS) entry which is preliminary data.</text>
</comment>